<dbReference type="EMBL" id="FOEI01000001">
    <property type="protein sequence ID" value="SEP58672.1"/>
    <property type="molecule type" value="Genomic_DNA"/>
</dbReference>
<evidence type="ECO:0000313" key="1">
    <source>
        <dbReference type="EMBL" id="SEP58672.1"/>
    </source>
</evidence>
<sequence length="147" mass="16893">MIWKKGRGKLGVLEPLLGNWVANAESPMGKVKCTRTFEKVLNGNYIQLIAKWEFGEKVYEEIALFGIDEKELFFKSFTSDGKNSSGKIADATDIHPNAICFIAEMPAGIARMIYWPNENEGFHWAVESKTKKGWNRFTEHHYKKVEY</sequence>
<accession>A0A1H8Z2U7</accession>
<name>A0A1H8Z2U7_9FLAO</name>
<evidence type="ECO:0000313" key="2">
    <source>
        <dbReference type="Proteomes" id="UP000198648"/>
    </source>
</evidence>
<dbReference type="STRING" id="1299341.SAMN05444005_101449"/>
<dbReference type="RefSeq" id="WP_091464588.1">
    <property type="nucleotide sequence ID" value="NZ_FOEI01000001.1"/>
</dbReference>
<dbReference type="AlphaFoldDB" id="A0A1H8Z2U7"/>
<gene>
    <name evidence="1" type="ORF">SAMN05444005_101449</name>
</gene>
<keyword evidence="2" id="KW-1185">Reference proteome</keyword>
<proteinExistence type="predicted"/>
<evidence type="ECO:0008006" key="3">
    <source>
        <dbReference type="Google" id="ProtNLM"/>
    </source>
</evidence>
<reference evidence="1 2" key="1">
    <citation type="submission" date="2016-10" db="EMBL/GenBank/DDBJ databases">
        <authorList>
            <person name="de Groot N.N."/>
        </authorList>
    </citation>
    <scope>NUCLEOTIDE SEQUENCE [LARGE SCALE GENOMIC DNA]</scope>
    <source>
        <strain evidence="1 2">DSM 27078</strain>
    </source>
</reference>
<dbReference type="Proteomes" id="UP000198648">
    <property type="component" value="Unassembled WGS sequence"/>
</dbReference>
<dbReference type="OrthoDB" id="980323at2"/>
<organism evidence="1 2">
    <name type="scientific">Flavobacterium urocaniciphilum</name>
    <dbReference type="NCBI Taxonomy" id="1299341"/>
    <lineage>
        <taxon>Bacteria</taxon>
        <taxon>Pseudomonadati</taxon>
        <taxon>Bacteroidota</taxon>
        <taxon>Flavobacteriia</taxon>
        <taxon>Flavobacteriales</taxon>
        <taxon>Flavobacteriaceae</taxon>
        <taxon>Flavobacterium</taxon>
    </lineage>
</organism>
<protein>
    <recommendedName>
        <fullName evidence="3">DUF1579 domain-containing protein</fullName>
    </recommendedName>
</protein>